<dbReference type="Gene3D" id="1.20.272.10">
    <property type="match status" value="1"/>
</dbReference>
<accession>A0A0V8QBV8</accession>
<organism evidence="11 12">
    <name type="scientific">Acetivibrio ethanolgignens</name>
    <dbReference type="NCBI Taxonomy" id="290052"/>
    <lineage>
        <taxon>Bacteria</taxon>
        <taxon>Bacillati</taxon>
        <taxon>Bacillota</taxon>
        <taxon>Clostridia</taxon>
        <taxon>Eubacteriales</taxon>
        <taxon>Oscillospiraceae</taxon>
        <taxon>Acetivibrio</taxon>
    </lineage>
</organism>
<evidence type="ECO:0000256" key="6">
    <source>
        <dbReference type="ARBA" id="ARBA00022932"/>
    </source>
</evidence>
<dbReference type="Gene3D" id="1.10.8.60">
    <property type="match status" value="1"/>
</dbReference>
<evidence type="ECO:0000256" key="1">
    <source>
        <dbReference type="ARBA" id="ARBA00012417"/>
    </source>
</evidence>
<keyword evidence="12" id="KW-1185">Reference proteome</keyword>
<dbReference type="Pfam" id="PF21694">
    <property type="entry name" value="DNA_pol3_delta_C"/>
    <property type="match status" value="1"/>
</dbReference>
<sequence length="326" mass="36979">MQKIKEHIKNNEYKPVYLLCGTEDYLKKLYQDKLKAGILAGSDDMNYSYFEGKETEPLKIMEAADTLPFFSEHRLICVKNSGLFKSSNDLADYLKTMPDSTHIVFVEKEVDKRNRLYKAVKELGYISEMNGMDERNLKLWVSTTLKASGKKITESSALYFLNKCGTDMVLLSQELEKLICYAYDRDVIKNEDIDAVCTTLVTGKVFQMIDAIASGRQGQALTLYYDLLTLREKPLSILFLLSRQFNILLQVKELSGHGYNNSIIASKVSLPPFAVNKYIAQAKNFSKTRLIEALEACASIEEQIKTGRLNETMGIELLIVSYSRSA</sequence>
<dbReference type="EMBL" id="LNAM01000190">
    <property type="protein sequence ID" value="KSV57978.1"/>
    <property type="molecule type" value="Genomic_DNA"/>
</dbReference>
<dbReference type="RefSeq" id="WP_058353772.1">
    <property type="nucleotide sequence ID" value="NZ_CABMMD010000190.1"/>
</dbReference>
<protein>
    <recommendedName>
        <fullName evidence="2">DNA polymerase III subunit delta</fullName>
        <ecNumber evidence="1">2.7.7.7</ecNumber>
    </recommendedName>
</protein>
<dbReference type="InterPro" id="IPR027417">
    <property type="entry name" value="P-loop_NTPase"/>
</dbReference>
<comment type="similarity">
    <text evidence="7">Belongs to the DNA polymerase HolA subunit family.</text>
</comment>
<dbReference type="GO" id="GO:0003677">
    <property type="term" value="F:DNA binding"/>
    <property type="evidence" value="ECO:0007669"/>
    <property type="project" value="InterPro"/>
</dbReference>
<keyword evidence="4" id="KW-0548">Nucleotidyltransferase</keyword>
<dbReference type="EC" id="2.7.7.7" evidence="1"/>
<dbReference type="AlphaFoldDB" id="A0A0V8QBV8"/>
<dbReference type="NCBIfam" id="TIGR01128">
    <property type="entry name" value="holA"/>
    <property type="match status" value="1"/>
</dbReference>
<keyword evidence="6" id="KW-0239">DNA-directed DNA polymerase</keyword>
<proteinExistence type="inferred from homology"/>
<dbReference type="InterPro" id="IPR005790">
    <property type="entry name" value="DNA_polIII_delta"/>
</dbReference>
<evidence type="ECO:0000256" key="2">
    <source>
        <dbReference type="ARBA" id="ARBA00017703"/>
    </source>
</evidence>
<evidence type="ECO:0000259" key="10">
    <source>
        <dbReference type="Pfam" id="PF21694"/>
    </source>
</evidence>
<dbReference type="GO" id="GO:0006261">
    <property type="term" value="P:DNA-templated DNA replication"/>
    <property type="evidence" value="ECO:0007669"/>
    <property type="project" value="TreeGrafter"/>
</dbReference>
<evidence type="ECO:0000313" key="11">
    <source>
        <dbReference type="EMBL" id="KSV57978.1"/>
    </source>
</evidence>
<comment type="catalytic activity">
    <reaction evidence="8">
        <text>DNA(n) + a 2'-deoxyribonucleoside 5'-triphosphate = DNA(n+1) + diphosphate</text>
        <dbReference type="Rhea" id="RHEA:22508"/>
        <dbReference type="Rhea" id="RHEA-COMP:17339"/>
        <dbReference type="Rhea" id="RHEA-COMP:17340"/>
        <dbReference type="ChEBI" id="CHEBI:33019"/>
        <dbReference type="ChEBI" id="CHEBI:61560"/>
        <dbReference type="ChEBI" id="CHEBI:173112"/>
        <dbReference type="EC" id="2.7.7.7"/>
    </reaction>
</comment>
<dbReference type="PANTHER" id="PTHR34388:SF1">
    <property type="entry name" value="DNA POLYMERASE III SUBUNIT DELTA"/>
    <property type="match status" value="1"/>
</dbReference>
<evidence type="ECO:0000256" key="3">
    <source>
        <dbReference type="ARBA" id="ARBA00022679"/>
    </source>
</evidence>
<dbReference type="PANTHER" id="PTHR34388">
    <property type="entry name" value="DNA POLYMERASE III SUBUNIT DELTA"/>
    <property type="match status" value="1"/>
</dbReference>
<evidence type="ECO:0000259" key="9">
    <source>
        <dbReference type="Pfam" id="PF06144"/>
    </source>
</evidence>
<feature type="domain" description="DNA polymerase III delta subunit-like C-terminal" evidence="10">
    <location>
        <begin position="204"/>
        <end position="322"/>
    </location>
</feature>
<comment type="caution">
    <text evidence="11">The sequence shown here is derived from an EMBL/GenBank/DDBJ whole genome shotgun (WGS) entry which is preliminary data.</text>
</comment>
<dbReference type="Proteomes" id="UP000054874">
    <property type="component" value="Unassembled WGS sequence"/>
</dbReference>
<dbReference type="OrthoDB" id="9775929at2"/>
<dbReference type="InterPro" id="IPR048466">
    <property type="entry name" value="DNA_pol3_delta-like_C"/>
</dbReference>
<reference evidence="11 12" key="1">
    <citation type="submission" date="2015-11" db="EMBL/GenBank/DDBJ databases">
        <title>Butyribacter intestini gen. nov., sp. nov., a butyric acid-producing bacterium of the family Lachnospiraceae isolated from the human faeces.</title>
        <authorList>
            <person name="Zou Y."/>
            <person name="Xue W."/>
            <person name="Luo G."/>
            <person name="Lv M."/>
        </authorList>
    </citation>
    <scope>NUCLEOTIDE SEQUENCE [LARGE SCALE GENOMIC DNA]</scope>
    <source>
        <strain evidence="11 12">ACET-33324</strain>
    </source>
</reference>
<evidence type="ECO:0000256" key="7">
    <source>
        <dbReference type="ARBA" id="ARBA00034754"/>
    </source>
</evidence>
<keyword evidence="3" id="KW-0808">Transferase</keyword>
<dbReference type="SUPFAM" id="SSF48019">
    <property type="entry name" value="post-AAA+ oligomerization domain-like"/>
    <property type="match status" value="1"/>
</dbReference>
<keyword evidence="5" id="KW-0235">DNA replication</keyword>
<dbReference type="InterPro" id="IPR008921">
    <property type="entry name" value="DNA_pol3_clamp-load_cplx_C"/>
</dbReference>
<evidence type="ECO:0000256" key="4">
    <source>
        <dbReference type="ARBA" id="ARBA00022695"/>
    </source>
</evidence>
<dbReference type="Gene3D" id="3.40.50.300">
    <property type="entry name" value="P-loop containing nucleotide triphosphate hydrolases"/>
    <property type="match status" value="1"/>
</dbReference>
<dbReference type="Pfam" id="PF06144">
    <property type="entry name" value="DNA_pol3_delta"/>
    <property type="match status" value="1"/>
</dbReference>
<evidence type="ECO:0000256" key="5">
    <source>
        <dbReference type="ARBA" id="ARBA00022705"/>
    </source>
</evidence>
<feature type="domain" description="DNA polymerase III delta N-terminal" evidence="9">
    <location>
        <begin position="17"/>
        <end position="122"/>
    </location>
</feature>
<dbReference type="SUPFAM" id="SSF52540">
    <property type="entry name" value="P-loop containing nucleoside triphosphate hydrolases"/>
    <property type="match status" value="1"/>
</dbReference>
<dbReference type="STRING" id="290052.ASU35_14475"/>
<dbReference type="GO" id="GO:0009360">
    <property type="term" value="C:DNA polymerase III complex"/>
    <property type="evidence" value="ECO:0007669"/>
    <property type="project" value="InterPro"/>
</dbReference>
<evidence type="ECO:0000313" key="12">
    <source>
        <dbReference type="Proteomes" id="UP000054874"/>
    </source>
</evidence>
<dbReference type="GO" id="GO:0003887">
    <property type="term" value="F:DNA-directed DNA polymerase activity"/>
    <property type="evidence" value="ECO:0007669"/>
    <property type="project" value="UniProtKB-KW"/>
</dbReference>
<evidence type="ECO:0000256" key="8">
    <source>
        <dbReference type="ARBA" id="ARBA00049244"/>
    </source>
</evidence>
<gene>
    <name evidence="11" type="ORF">ASU35_14475</name>
</gene>
<dbReference type="InterPro" id="IPR010372">
    <property type="entry name" value="DNA_pol3_delta_N"/>
</dbReference>
<name>A0A0V8QBV8_9FIRM</name>